<dbReference type="AlphaFoldDB" id="A0A5X5TBQ1"/>
<proteinExistence type="predicted"/>
<evidence type="ECO:0000313" key="1">
    <source>
        <dbReference type="EMBL" id="HAE3630639.1"/>
    </source>
</evidence>
<dbReference type="RefSeq" id="WP_045441413.1">
    <property type="nucleotide sequence ID" value="NZ_JAAOOC010000039.1"/>
</dbReference>
<protein>
    <submittedName>
        <fullName evidence="1">Uncharacterized protein</fullName>
    </submittedName>
</protein>
<dbReference type="EMBL" id="DAARRK010000063">
    <property type="protein sequence ID" value="HAE3630639.1"/>
    <property type="molecule type" value="Genomic_DNA"/>
</dbReference>
<gene>
    <name evidence="1" type="ORF">G3982_004400</name>
</gene>
<reference evidence="1" key="2">
    <citation type="submission" date="2018-07" db="EMBL/GenBank/DDBJ databases">
        <authorList>
            <consortium name="NCBI Pathogen Detection Project"/>
        </authorList>
    </citation>
    <scope>NUCLEOTIDE SEQUENCE</scope>
    <source>
        <strain evidence="1">09-1703</strain>
    </source>
</reference>
<accession>A0A5X5TBQ1</accession>
<name>A0A5X5TBQ1_SALTI</name>
<reference evidence="1" key="1">
    <citation type="journal article" date="2018" name="Genome Biol.">
        <title>SKESA: strategic k-mer extension for scrupulous assemblies.</title>
        <authorList>
            <person name="Souvorov A."/>
            <person name="Agarwala R."/>
            <person name="Lipman D.J."/>
        </authorList>
    </citation>
    <scope>NUCLEOTIDE SEQUENCE</scope>
    <source>
        <strain evidence="1">09-1703</strain>
    </source>
</reference>
<organism evidence="1">
    <name type="scientific">Salmonella typhi</name>
    <dbReference type="NCBI Taxonomy" id="90370"/>
    <lineage>
        <taxon>Bacteria</taxon>
        <taxon>Pseudomonadati</taxon>
        <taxon>Pseudomonadota</taxon>
        <taxon>Gammaproteobacteria</taxon>
        <taxon>Enterobacterales</taxon>
        <taxon>Enterobacteriaceae</taxon>
        <taxon>Salmonella</taxon>
    </lineage>
</organism>
<sequence length="91" mass="10317">MSIAIYPFSGNEQKSMIFTPVLDGEVYNCQTKWNIAAQRWYLNITDNSGNRQLTIPIVASPVGYDINLLVGAFNISKMVWRYSKGQIEVIN</sequence>
<comment type="caution">
    <text evidence="1">The sequence shown here is derived from an EMBL/GenBank/DDBJ whole genome shotgun (WGS) entry which is preliminary data.</text>
</comment>